<feature type="signal peptide" evidence="1">
    <location>
        <begin position="1"/>
        <end position="24"/>
    </location>
</feature>
<dbReference type="EMBL" id="FNRI01000002">
    <property type="protein sequence ID" value="SEA17846.1"/>
    <property type="molecule type" value="Genomic_DNA"/>
</dbReference>
<accession>A0A1H3Z2C1</accession>
<keyword evidence="3" id="KW-1185">Reference proteome</keyword>
<keyword evidence="1" id="KW-0732">Signal</keyword>
<evidence type="ECO:0000256" key="1">
    <source>
        <dbReference type="SAM" id="SignalP"/>
    </source>
</evidence>
<dbReference type="AlphaFoldDB" id="A0A1H3Z2C1"/>
<sequence length="317" mass="34432">MKQRKHTMLILAAVLCAACSEPDAADSVPAPGTARVTLRREGTAEVAAYAFRRRGDRFLFDTLFREGWSPEGTLSVRMPNGQYKFLFAGGAGRRLVPEPDPIDRQTAWEEVAFALRENAEVPGTCLPADELFLQYPASDADAVYTVGGRDLTVPATLRRAVCRIEVSVRRGYRDGRQYVEVPYEKPHSVLDEVERIELSAGNTGLRVNPSGSGGTAVVTAVLAAADYAELTDGGFVRLEGPFVIPPADGGEVTLDLSVVPAEGAALQPVQLHLTGRAERNKRLDIILWITSGYPVVGVEIRTAPIEREQEGDTGIWE</sequence>
<evidence type="ECO:0000313" key="3">
    <source>
        <dbReference type="Proteomes" id="UP000183253"/>
    </source>
</evidence>
<gene>
    <name evidence="2" type="ORF">SAMN05444145_10267</name>
</gene>
<evidence type="ECO:0008006" key="4">
    <source>
        <dbReference type="Google" id="ProtNLM"/>
    </source>
</evidence>
<evidence type="ECO:0000313" key="2">
    <source>
        <dbReference type="EMBL" id="SEA17846.1"/>
    </source>
</evidence>
<dbReference type="Proteomes" id="UP000183253">
    <property type="component" value="Unassembled WGS sequence"/>
</dbReference>
<dbReference type="OrthoDB" id="1007601at2"/>
<protein>
    <recommendedName>
        <fullName evidence="4">Fimbrillin-A associated anchor protein Mfa1 and Mfa2</fullName>
    </recommendedName>
</protein>
<dbReference type="STRING" id="1033731.SAMN05444145_10267"/>
<proteinExistence type="predicted"/>
<name>A0A1H3Z2C1_9BACT</name>
<feature type="chain" id="PRO_5010187124" description="Fimbrillin-A associated anchor protein Mfa1 and Mfa2" evidence="1">
    <location>
        <begin position="25"/>
        <end position="317"/>
    </location>
</feature>
<reference evidence="2 3" key="1">
    <citation type="submission" date="2016-10" db="EMBL/GenBank/DDBJ databases">
        <authorList>
            <person name="de Groot N.N."/>
        </authorList>
    </citation>
    <scope>NUCLEOTIDE SEQUENCE [LARGE SCALE GENOMIC DNA]</scope>
    <source>
        <strain evidence="2 3">DSM 25383</strain>
    </source>
</reference>
<organism evidence="2 3">
    <name type="scientific">Alistipes timonensis JC136</name>
    <dbReference type="NCBI Taxonomy" id="1033731"/>
    <lineage>
        <taxon>Bacteria</taxon>
        <taxon>Pseudomonadati</taxon>
        <taxon>Bacteroidota</taxon>
        <taxon>Bacteroidia</taxon>
        <taxon>Bacteroidales</taxon>
        <taxon>Rikenellaceae</taxon>
        <taxon>Alistipes</taxon>
    </lineage>
</organism>
<dbReference type="RefSeq" id="WP_010264245.1">
    <property type="nucleotide sequence ID" value="NZ_CAEG01000012.1"/>
</dbReference>